<reference evidence="2 3" key="1">
    <citation type="journal article" date="2015" name="Nature">
        <title>rRNA introns, odd ribosomes, and small enigmatic genomes across a large radiation of phyla.</title>
        <authorList>
            <person name="Brown C.T."/>
            <person name="Hug L.A."/>
            <person name="Thomas B.C."/>
            <person name="Sharon I."/>
            <person name="Castelle C.J."/>
            <person name="Singh A."/>
            <person name="Wilkins M.J."/>
            <person name="Williams K.H."/>
            <person name="Banfield J.F."/>
        </authorList>
    </citation>
    <scope>NUCLEOTIDE SEQUENCE [LARGE SCALE GENOMIC DNA]</scope>
</reference>
<proteinExistence type="predicted"/>
<protein>
    <recommendedName>
        <fullName evidence="4">ABC transporter permease</fullName>
    </recommendedName>
</protein>
<feature type="transmembrane region" description="Helical" evidence="1">
    <location>
        <begin position="69"/>
        <end position="88"/>
    </location>
</feature>
<feature type="transmembrane region" description="Helical" evidence="1">
    <location>
        <begin position="156"/>
        <end position="176"/>
    </location>
</feature>
<feature type="transmembrane region" description="Helical" evidence="1">
    <location>
        <begin position="38"/>
        <end position="57"/>
    </location>
</feature>
<comment type="caution">
    <text evidence="2">The sequence shown here is derived from an EMBL/GenBank/DDBJ whole genome shotgun (WGS) entry which is preliminary data.</text>
</comment>
<feature type="transmembrane region" description="Helical" evidence="1">
    <location>
        <begin position="121"/>
        <end position="144"/>
    </location>
</feature>
<accession>A0A0G0Q2M6</accession>
<evidence type="ECO:0000256" key="1">
    <source>
        <dbReference type="SAM" id="Phobius"/>
    </source>
</evidence>
<feature type="transmembrane region" description="Helical" evidence="1">
    <location>
        <begin position="182"/>
        <end position="201"/>
    </location>
</feature>
<dbReference type="EMBL" id="LBXO01000055">
    <property type="protein sequence ID" value="KKR31601.1"/>
    <property type="molecule type" value="Genomic_DNA"/>
</dbReference>
<dbReference type="InterPro" id="IPR010390">
    <property type="entry name" value="ABC-2_transporter-like"/>
</dbReference>
<dbReference type="PANTHER" id="PTHR36832">
    <property type="entry name" value="SLR1174 PROTEIN-RELATED"/>
    <property type="match status" value="1"/>
</dbReference>
<organism evidence="2 3">
    <name type="scientific">Candidatus Falkowbacteria bacterium GW2011_GWF2_39_8</name>
    <dbReference type="NCBI Taxonomy" id="1618642"/>
    <lineage>
        <taxon>Bacteria</taxon>
        <taxon>Candidatus Falkowiibacteriota</taxon>
    </lineage>
</organism>
<dbReference type="PANTHER" id="PTHR36832:SF1">
    <property type="entry name" value="SLR1174 PROTEIN"/>
    <property type="match status" value="1"/>
</dbReference>
<keyword evidence="1" id="KW-0812">Transmembrane</keyword>
<dbReference type="Proteomes" id="UP000034137">
    <property type="component" value="Unassembled WGS sequence"/>
</dbReference>
<feature type="transmembrane region" description="Helical" evidence="1">
    <location>
        <begin position="213"/>
        <end position="231"/>
    </location>
</feature>
<sequence length="277" mass="32029">MIFNDIMSAKGGSAWGGKKYWVIFKNKLQASFAYRVNFFASFIAEGLSLVIIVYLWLSIYHQGGKIGNYTLGGLILYFIISKFINLTVRSYDAARYVGEIIRLGDFNNYLLKPLSFFGHTVAYFSAVITYNLIIFSILFSPLLFFGKIEFTIVNLFYFFISLIIAFFLNFLFYYAVGISSFFFGYIAGLNFMMWGINSFFSGNLIPIDLFPKYLVTINNFLPFKYMVFVPISIITNKYTENEIFLNLFFGLSWVLILVIFTNVLYKKGIKKYEAYSS</sequence>
<keyword evidence="1" id="KW-1133">Transmembrane helix</keyword>
<evidence type="ECO:0008006" key="4">
    <source>
        <dbReference type="Google" id="ProtNLM"/>
    </source>
</evidence>
<evidence type="ECO:0000313" key="3">
    <source>
        <dbReference type="Proteomes" id="UP000034137"/>
    </source>
</evidence>
<feature type="transmembrane region" description="Helical" evidence="1">
    <location>
        <begin position="243"/>
        <end position="265"/>
    </location>
</feature>
<dbReference type="PATRIC" id="fig|1618642.3.peg.887"/>
<dbReference type="AlphaFoldDB" id="A0A0G0Q2M6"/>
<dbReference type="Pfam" id="PF06182">
    <property type="entry name" value="ABC2_membrane_6"/>
    <property type="match status" value="1"/>
</dbReference>
<name>A0A0G0Q2M6_9BACT</name>
<evidence type="ECO:0000313" key="2">
    <source>
        <dbReference type="EMBL" id="KKR31601.1"/>
    </source>
</evidence>
<gene>
    <name evidence="2" type="ORF">UT64_C0055G0003</name>
</gene>
<keyword evidence="1" id="KW-0472">Membrane</keyword>